<reference evidence="1" key="2">
    <citation type="submission" date="2020-09" db="EMBL/GenBank/DDBJ databases">
        <authorList>
            <person name="Thekke Veetil T."/>
            <person name="Lagos-Kutz D."/>
            <person name="Mccoppin N.K."/>
            <person name="Hartman G.L."/>
            <person name="Lim H.-S."/>
            <person name="Domier L.L."/>
        </authorList>
    </citation>
    <scope>NUCLEOTIDE SEQUENCE</scope>
    <source>
        <strain evidence="1">STN1QV1</strain>
    </source>
</reference>
<protein>
    <submittedName>
        <fullName evidence="1">Putative nucleocapsid protein</fullName>
    </submittedName>
</protein>
<name>A0A7T3R0N3_9ORTO</name>
<accession>A0A7T3R0N3</accession>
<reference evidence="1" key="1">
    <citation type="journal article" date="2020" name="Viruses">
        <title>Soybean Thrips (Thysanoptera: Thripidae) Harbor Highly Diverse Populations of Arthropod, Fungal and Plant Viruses.</title>
        <authorList>
            <person name="Thekke-Veetil T."/>
            <person name="Lagos-Kutz D."/>
            <person name="McCoppin N.K."/>
            <person name="Hartman G.L."/>
            <person name="Ju H.K."/>
            <person name="Lim H.S."/>
            <person name="Domier L.L."/>
        </authorList>
    </citation>
    <scope>NUCLEOTIDE SEQUENCE</scope>
    <source>
        <strain evidence="1">STN1QV1</strain>
    </source>
</reference>
<sequence length="559" mass="62161">MARQTYIFDFSECVEESMEVDVTAGPSSRSGAAPPPKKKAKILVDDNKKVLPESRRAGYEPDKKMKAKLYYAILSSFDRFEVMIGKAKNVKISLGVGNQIGTLLFTLHSICRKKLNQGSNYVDNPAHGTDFKFTCRGKEHKIARNVALNIWVEELGACGFEYKKDAEFIGVLSPILTIFSSFALRFNELRQGHEEVLMGKSPEGIPLKMKIANFGLSKKHTPLCEGITYPPERKSAMAQSVGPVTSMIWLMLSTDNTYARKWASSTAKLLGNAWDAEQVAFLLTCKKDAQERALLKAVCDVLILAGDRSSKKAFLPPLAFKTAIFNACRKIPIEGEEGKFRVVIPPILYLFDSSGMGLARAYREVSKVDIAFEEMMSADTMAEVLFHATFGTFADDFGVLTFMTGHSGWSTRSDIDKGFLKDTNDAPLKITKMLPLERFAKLSQTTQTKYISEAQHLVTTGTTFSGKQQANYDPELLKKMAQKDSKEEIIAIDCAALTEKYRQQRRLIAQDIMKKDKLLKGKLEWTVVSSISGTKNEAQFTNETAPSIGQCFIGKIGEV</sequence>
<organism evidence="1">
    <name type="scientific">Soybean thrips quaranja-like virus 1</name>
    <dbReference type="NCBI Taxonomy" id="2796550"/>
    <lineage>
        <taxon>Viruses</taxon>
        <taxon>Riboviria</taxon>
        <taxon>Orthornavirae</taxon>
        <taxon>Negarnaviricota</taxon>
        <taxon>Polyploviricotina</taxon>
        <taxon>Insthoviricetes</taxon>
        <taxon>Articulavirales</taxon>
        <taxon>Orthomyxoviridae</taxon>
        <taxon>Quaranjavirus</taxon>
    </lineage>
</organism>
<dbReference type="GO" id="GO:0019013">
    <property type="term" value="C:viral nucleocapsid"/>
    <property type="evidence" value="ECO:0007669"/>
    <property type="project" value="UniProtKB-KW"/>
</dbReference>
<dbReference type="EMBL" id="MW033637">
    <property type="protein sequence ID" value="QPZ88433.1"/>
    <property type="molecule type" value="Viral_cRNA"/>
</dbReference>
<keyword evidence="1" id="KW-0946">Virion</keyword>
<proteinExistence type="predicted"/>
<keyword evidence="1" id="KW-0543">Viral nucleoprotein</keyword>
<evidence type="ECO:0000313" key="1">
    <source>
        <dbReference type="EMBL" id="QPZ88433.1"/>
    </source>
</evidence>